<dbReference type="OrthoDB" id="3248548at2759"/>
<accession>A0A2H3EK26</accession>
<dbReference type="Proteomes" id="UP000217790">
    <property type="component" value="Unassembled WGS sequence"/>
</dbReference>
<organism evidence="1 2">
    <name type="scientific">Armillaria gallica</name>
    <name type="common">Bulbous honey fungus</name>
    <name type="synonym">Armillaria bulbosa</name>
    <dbReference type="NCBI Taxonomy" id="47427"/>
    <lineage>
        <taxon>Eukaryota</taxon>
        <taxon>Fungi</taxon>
        <taxon>Dikarya</taxon>
        <taxon>Basidiomycota</taxon>
        <taxon>Agaricomycotina</taxon>
        <taxon>Agaricomycetes</taxon>
        <taxon>Agaricomycetidae</taxon>
        <taxon>Agaricales</taxon>
        <taxon>Marasmiineae</taxon>
        <taxon>Physalacriaceae</taxon>
        <taxon>Armillaria</taxon>
    </lineage>
</organism>
<reference evidence="2" key="1">
    <citation type="journal article" date="2017" name="Nat. Ecol. Evol.">
        <title>Genome expansion and lineage-specific genetic innovations in the forest pathogenic fungi Armillaria.</title>
        <authorList>
            <person name="Sipos G."/>
            <person name="Prasanna A.N."/>
            <person name="Walter M.C."/>
            <person name="O'Connor E."/>
            <person name="Balint B."/>
            <person name="Krizsan K."/>
            <person name="Kiss B."/>
            <person name="Hess J."/>
            <person name="Varga T."/>
            <person name="Slot J."/>
            <person name="Riley R."/>
            <person name="Boka B."/>
            <person name="Rigling D."/>
            <person name="Barry K."/>
            <person name="Lee J."/>
            <person name="Mihaltcheva S."/>
            <person name="LaButti K."/>
            <person name="Lipzen A."/>
            <person name="Waldron R."/>
            <person name="Moloney N.M."/>
            <person name="Sperisen C."/>
            <person name="Kredics L."/>
            <person name="Vagvoelgyi C."/>
            <person name="Patrignani A."/>
            <person name="Fitzpatrick D."/>
            <person name="Nagy I."/>
            <person name="Doyle S."/>
            <person name="Anderson J.B."/>
            <person name="Grigoriev I.V."/>
            <person name="Gueldener U."/>
            <person name="Muensterkoetter M."/>
            <person name="Nagy L.G."/>
        </authorList>
    </citation>
    <scope>NUCLEOTIDE SEQUENCE [LARGE SCALE GENOMIC DNA]</scope>
    <source>
        <strain evidence="2">Ar21-2</strain>
    </source>
</reference>
<keyword evidence="2" id="KW-1185">Reference proteome</keyword>
<dbReference type="InParanoid" id="A0A2H3EK26"/>
<protein>
    <submittedName>
        <fullName evidence="1">Uncharacterized protein</fullName>
    </submittedName>
</protein>
<dbReference type="EMBL" id="KZ293644">
    <property type="protein sequence ID" value="PBL03633.1"/>
    <property type="molecule type" value="Genomic_DNA"/>
</dbReference>
<evidence type="ECO:0000313" key="2">
    <source>
        <dbReference type="Proteomes" id="UP000217790"/>
    </source>
</evidence>
<dbReference type="OMA" id="TVFRQDV"/>
<sequence>MSPTRQPDFITRTSSKEGVDKLHKLYKTVFRQDVPAEDKSNHLRVFLAIYNEIGLDVDRLGMLRNTLPSLSQVKWKDVASITGLDPSRGREQLEHVPPRFEISLPEAVILAMQEQHHIAVDAYKLPSEHTKEAQHVNLASYVIRQILALFGSIIFDSAEEILPPSDASSGGAVEVQLRLYNGVVLLLVEFKLKVLPAAQQQVLAQFMAELLSVGVLNRRQGYSFKVHGVVTDLKETCLYTYNPQDGNFSLRGQVHSAACRRSPEGDIVSEKVAFQQMMALVTRFILSLVLEGFYDCMVETLANCQIPLSVQPSYMESLQLTEWDAPAYKKRMRSSVLLPNRNIIPLTPQQQLIAVIHTYLSHLNFKHAPAKLILQDSDEKNAVDGILWYTIKGIDENTMRFALDAGYTATSIYNAHDSYVRMDCVQRGGIPFSDHKRTSYWSFSFSRYFIQMPRYGPKLLNISHTGFASSLQSGAEETYKEFTQDLVRCLLRPLWDSVKATFPLTPSTEIAGKVKRLTLSMKLFNQAVEKLGLPDDLARTEGLALLKESIRAYPREDREMVLPLNTNEKGDKNAVWYHTKTSMKKLYTENSSIDPGDDMDTSV</sequence>
<evidence type="ECO:0000313" key="1">
    <source>
        <dbReference type="EMBL" id="PBL03633.1"/>
    </source>
</evidence>
<proteinExistence type="predicted"/>
<gene>
    <name evidence="1" type="ORF">ARMGADRAFT_1004358</name>
</gene>
<name>A0A2H3EK26_ARMGA</name>
<dbReference type="AlphaFoldDB" id="A0A2H3EK26"/>